<keyword evidence="10" id="KW-1185">Reference proteome</keyword>
<evidence type="ECO:0000256" key="4">
    <source>
        <dbReference type="ARBA" id="ARBA00022692"/>
    </source>
</evidence>
<dbReference type="PANTHER" id="PTHR23513:SF9">
    <property type="entry name" value="ENTEROBACTIN EXPORTER ENTS"/>
    <property type="match status" value="1"/>
</dbReference>
<feature type="transmembrane region" description="Helical" evidence="7">
    <location>
        <begin position="391"/>
        <end position="409"/>
    </location>
</feature>
<dbReference type="SUPFAM" id="SSF103473">
    <property type="entry name" value="MFS general substrate transporter"/>
    <property type="match status" value="1"/>
</dbReference>
<dbReference type="InterPro" id="IPR036259">
    <property type="entry name" value="MFS_trans_sf"/>
</dbReference>
<keyword evidence="6 7" id="KW-0472">Membrane</keyword>
<name>A0ABP8S093_9PSEU</name>
<feature type="transmembrane region" description="Helical" evidence="7">
    <location>
        <begin position="322"/>
        <end position="342"/>
    </location>
</feature>
<feature type="transmembrane region" description="Helical" evidence="7">
    <location>
        <begin position="269"/>
        <end position="287"/>
    </location>
</feature>
<evidence type="ECO:0000256" key="1">
    <source>
        <dbReference type="ARBA" id="ARBA00004429"/>
    </source>
</evidence>
<evidence type="ECO:0000259" key="8">
    <source>
        <dbReference type="PROSITE" id="PS50850"/>
    </source>
</evidence>
<gene>
    <name evidence="9" type="ORF">GCM10023175_54500</name>
</gene>
<feature type="transmembrane region" description="Helical" evidence="7">
    <location>
        <begin position="86"/>
        <end position="108"/>
    </location>
</feature>
<accession>A0ABP8S093</accession>
<dbReference type="RefSeq" id="WP_345424594.1">
    <property type="nucleotide sequence ID" value="NZ_BAABGT010000089.1"/>
</dbReference>
<dbReference type="Gene3D" id="1.20.1250.20">
    <property type="entry name" value="MFS general substrate transporter like domains"/>
    <property type="match status" value="1"/>
</dbReference>
<dbReference type="Pfam" id="PF05977">
    <property type="entry name" value="MFS_3"/>
    <property type="match status" value="1"/>
</dbReference>
<evidence type="ECO:0000256" key="2">
    <source>
        <dbReference type="ARBA" id="ARBA00022448"/>
    </source>
</evidence>
<dbReference type="Proteomes" id="UP001501598">
    <property type="component" value="Unassembled WGS sequence"/>
</dbReference>
<feature type="transmembrane region" description="Helical" evidence="7">
    <location>
        <begin position="363"/>
        <end position="385"/>
    </location>
</feature>
<feature type="transmembrane region" description="Helical" evidence="7">
    <location>
        <begin position="114"/>
        <end position="138"/>
    </location>
</feature>
<organism evidence="9 10">
    <name type="scientific">Pseudonocardia xishanensis</name>
    <dbReference type="NCBI Taxonomy" id="630995"/>
    <lineage>
        <taxon>Bacteria</taxon>
        <taxon>Bacillati</taxon>
        <taxon>Actinomycetota</taxon>
        <taxon>Actinomycetes</taxon>
        <taxon>Pseudonocardiales</taxon>
        <taxon>Pseudonocardiaceae</taxon>
        <taxon>Pseudonocardia</taxon>
    </lineage>
</organism>
<feature type="transmembrane region" description="Helical" evidence="7">
    <location>
        <begin position="56"/>
        <end position="79"/>
    </location>
</feature>
<feature type="transmembrane region" description="Helical" evidence="7">
    <location>
        <begin position="232"/>
        <end position="257"/>
    </location>
</feature>
<keyword evidence="4 7" id="KW-0812">Transmembrane</keyword>
<keyword evidence="5 7" id="KW-1133">Transmembrane helix</keyword>
<evidence type="ECO:0000313" key="10">
    <source>
        <dbReference type="Proteomes" id="UP001501598"/>
    </source>
</evidence>
<reference evidence="10" key="1">
    <citation type="journal article" date="2019" name="Int. J. Syst. Evol. Microbiol.">
        <title>The Global Catalogue of Microorganisms (GCM) 10K type strain sequencing project: providing services to taxonomists for standard genome sequencing and annotation.</title>
        <authorList>
            <consortium name="The Broad Institute Genomics Platform"/>
            <consortium name="The Broad Institute Genome Sequencing Center for Infectious Disease"/>
            <person name="Wu L."/>
            <person name="Ma J."/>
        </authorList>
    </citation>
    <scope>NUCLEOTIDE SEQUENCE [LARGE SCALE GENOMIC DNA]</scope>
    <source>
        <strain evidence="10">JCM 17906</strain>
    </source>
</reference>
<dbReference type="EMBL" id="BAABGT010000089">
    <property type="protein sequence ID" value="GAA4555012.1"/>
    <property type="molecule type" value="Genomic_DNA"/>
</dbReference>
<sequence length="423" mass="43056">MVLKSVATKLAVDVSPLRESVPFRRLWIARTILLLGVGMVAVTVPIQAFALSGSTAVVGVVTAAEGAAFFVGFLFAGVLSDRRDRWALLQIAQVGTIVSFAGLAVNALEFDAVWPIGVLVALNGLSGAVGITAMLAILPGLVEPSRFHAVGGLNTLSLRLGSLVAPVAGGSLVALVGPEWSYGLGALAAVLTFPLVRRPRGVPVPDGPAAGPGAGPVRQFVEGYRFVVRDRVVLGVMGAGVVGMVGGGSIVMIPALVQARIGEGPAAPTVVGLTYAALALGTVVGALSSGWVSSVVAPGRLLLLAMIVCFLFYAGAGAAPRVWLMLLLFVGAGGTNAVEEVLRYALLQQRTPEDLRGRVNSVFAAQNMSGVAVGALVAGGLGTVLEPTTAFWVYNAAMAGVAALVLAGFGELRRHRSAEGAPA</sequence>
<dbReference type="InterPro" id="IPR020846">
    <property type="entry name" value="MFS_dom"/>
</dbReference>
<evidence type="ECO:0000256" key="6">
    <source>
        <dbReference type="ARBA" id="ARBA00023136"/>
    </source>
</evidence>
<evidence type="ECO:0000256" key="7">
    <source>
        <dbReference type="SAM" id="Phobius"/>
    </source>
</evidence>
<protein>
    <submittedName>
        <fullName evidence="9">MFS transporter</fullName>
    </submittedName>
</protein>
<dbReference type="PROSITE" id="PS50850">
    <property type="entry name" value="MFS"/>
    <property type="match status" value="1"/>
</dbReference>
<feature type="transmembrane region" description="Helical" evidence="7">
    <location>
        <begin position="27"/>
        <end position="50"/>
    </location>
</feature>
<evidence type="ECO:0000313" key="9">
    <source>
        <dbReference type="EMBL" id="GAA4555012.1"/>
    </source>
</evidence>
<comment type="caution">
    <text evidence="9">The sequence shown here is derived from an EMBL/GenBank/DDBJ whole genome shotgun (WGS) entry which is preliminary data.</text>
</comment>
<keyword evidence="2" id="KW-0813">Transport</keyword>
<feature type="transmembrane region" description="Helical" evidence="7">
    <location>
        <begin position="299"/>
        <end position="316"/>
    </location>
</feature>
<comment type="subcellular location">
    <subcellularLocation>
        <location evidence="1">Cell inner membrane</location>
        <topology evidence="1">Multi-pass membrane protein</topology>
    </subcellularLocation>
</comment>
<dbReference type="PANTHER" id="PTHR23513">
    <property type="entry name" value="INTEGRAL MEMBRANE EFFLUX PROTEIN-RELATED"/>
    <property type="match status" value="1"/>
</dbReference>
<keyword evidence="3" id="KW-1003">Cell membrane</keyword>
<dbReference type="CDD" id="cd06173">
    <property type="entry name" value="MFS_MefA_like"/>
    <property type="match status" value="1"/>
</dbReference>
<evidence type="ECO:0000256" key="5">
    <source>
        <dbReference type="ARBA" id="ARBA00022989"/>
    </source>
</evidence>
<evidence type="ECO:0000256" key="3">
    <source>
        <dbReference type="ARBA" id="ARBA00022475"/>
    </source>
</evidence>
<dbReference type="InterPro" id="IPR010290">
    <property type="entry name" value="TM_effector"/>
</dbReference>
<feature type="domain" description="Major facilitator superfamily (MFS) profile" evidence="8">
    <location>
        <begin position="232"/>
        <end position="423"/>
    </location>
</feature>
<proteinExistence type="predicted"/>